<evidence type="ECO:0000313" key="4">
    <source>
        <dbReference type="Proteomes" id="UP000828251"/>
    </source>
</evidence>
<dbReference type="EMBL" id="JAIQCV010000008">
    <property type="protein sequence ID" value="KAH1074718.1"/>
    <property type="molecule type" value="Genomic_DNA"/>
</dbReference>
<dbReference type="Pfam" id="PF02861">
    <property type="entry name" value="Clp_N"/>
    <property type="match status" value="1"/>
</dbReference>
<feature type="domain" description="Clp R" evidence="2">
    <location>
        <begin position="66"/>
        <end position="176"/>
    </location>
</feature>
<dbReference type="PANTHER" id="PTHR47016:SF5">
    <property type="entry name" value="CLP DOMAIN SUPERFAMILY PROTEIN"/>
    <property type="match status" value="1"/>
</dbReference>
<dbReference type="PROSITE" id="PS51903">
    <property type="entry name" value="CLP_R"/>
    <property type="match status" value="1"/>
</dbReference>
<dbReference type="OrthoDB" id="1727168at2759"/>
<dbReference type="InterPro" id="IPR044217">
    <property type="entry name" value="CLPT1/2"/>
</dbReference>
<dbReference type="SUPFAM" id="SSF81923">
    <property type="entry name" value="Double Clp-N motif"/>
    <property type="match status" value="2"/>
</dbReference>
<evidence type="ECO:0000256" key="1">
    <source>
        <dbReference type="PROSITE-ProRule" id="PRU01251"/>
    </source>
</evidence>
<accession>A0A9D3ZZT8</accession>
<sequence>MMSTILSSTVFPPLATAPTKRSTKISTGSRITSFSGLRGQDFNFKAVISIPSQRGRGGKCVAKAGLGKFTENSMEVLALADKEARNLGHDLIGKEEILLGLIAEGSNIAANVLRSMGINLKDTRHKYTGPEHLLLGLLRETQGVATARILENLGADLRKIEKEVNRKIAEGKAASS</sequence>
<dbReference type="InterPro" id="IPR036628">
    <property type="entry name" value="Clp_N_dom_sf"/>
</dbReference>
<evidence type="ECO:0000259" key="2">
    <source>
        <dbReference type="PROSITE" id="PS51903"/>
    </source>
</evidence>
<protein>
    <recommendedName>
        <fullName evidence="2">Clp R domain-containing protein</fullName>
    </recommendedName>
</protein>
<organism evidence="3 4">
    <name type="scientific">Gossypium stocksii</name>
    <dbReference type="NCBI Taxonomy" id="47602"/>
    <lineage>
        <taxon>Eukaryota</taxon>
        <taxon>Viridiplantae</taxon>
        <taxon>Streptophyta</taxon>
        <taxon>Embryophyta</taxon>
        <taxon>Tracheophyta</taxon>
        <taxon>Spermatophyta</taxon>
        <taxon>Magnoliopsida</taxon>
        <taxon>eudicotyledons</taxon>
        <taxon>Gunneridae</taxon>
        <taxon>Pentapetalae</taxon>
        <taxon>rosids</taxon>
        <taxon>malvids</taxon>
        <taxon>Malvales</taxon>
        <taxon>Malvaceae</taxon>
        <taxon>Malvoideae</taxon>
        <taxon>Gossypium</taxon>
    </lineage>
</organism>
<keyword evidence="1" id="KW-0677">Repeat</keyword>
<keyword evidence="4" id="KW-1185">Reference proteome</keyword>
<evidence type="ECO:0000313" key="3">
    <source>
        <dbReference type="EMBL" id="KAH1074718.1"/>
    </source>
</evidence>
<comment type="caution">
    <text evidence="3">The sequence shown here is derived from an EMBL/GenBank/DDBJ whole genome shotgun (WGS) entry which is preliminary data.</text>
</comment>
<gene>
    <name evidence="3" type="ORF">J1N35_027046</name>
</gene>
<dbReference type="AlphaFoldDB" id="A0A9D3ZZT8"/>
<reference evidence="3 4" key="1">
    <citation type="journal article" date="2021" name="Plant Biotechnol. J.">
        <title>Multi-omics assisted identification of the key and species-specific regulatory components of drought-tolerant mechanisms in Gossypium stocksii.</title>
        <authorList>
            <person name="Yu D."/>
            <person name="Ke L."/>
            <person name="Zhang D."/>
            <person name="Wu Y."/>
            <person name="Sun Y."/>
            <person name="Mei J."/>
            <person name="Sun J."/>
            <person name="Sun Y."/>
        </authorList>
    </citation>
    <scope>NUCLEOTIDE SEQUENCE [LARGE SCALE GENOMIC DNA]</scope>
    <source>
        <strain evidence="4">cv. E1</strain>
        <tissue evidence="3">Leaf</tissue>
    </source>
</reference>
<proteinExistence type="predicted"/>
<dbReference type="Gene3D" id="1.10.1780.10">
    <property type="entry name" value="Clp, N-terminal domain"/>
    <property type="match status" value="2"/>
</dbReference>
<dbReference type="PANTHER" id="PTHR47016">
    <property type="entry name" value="ATP-DEPENDENT CLP PROTEASE ATP-BINDING SUBUNIT CLPT1, CHLOROPLASTIC"/>
    <property type="match status" value="1"/>
</dbReference>
<dbReference type="InterPro" id="IPR004176">
    <property type="entry name" value="Clp_R_N"/>
</dbReference>
<name>A0A9D3ZZT8_9ROSI</name>
<dbReference type="Proteomes" id="UP000828251">
    <property type="component" value="Unassembled WGS sequence"/>
</dbReference>